<comment type="caution">
    <text evidence="1">The sequence shown here is derived from an EMBL/GenBank/DDBJ whole genome shotgun (WGS) entry which is preliminary data.</text>
</comment>
<protein>
    <submittedName>
        <fullName evidence="1">Uncharacterized protein</fullName>
    </submittedName>
</protein>
<name>A0ABD0P7H0_CIRMR</name>
<feature type="non-terminal residue" evidence="1">
    <location>
        <position position="1"/>
    </location>
</feature>
<keyword evidence="2" id="KW-1185">Reference proteome</keyword>
<evidence type="ECO:0000313" key="2">
    <source>
        <dbReference type="Proteomes" id="UP001529510"/>
    </source>
</evidence>
<organism evidence="1 2">
    <name type="scientific">Cirrhinus mrigala</name>
    <name type="common">Mrigala</name>
    <dbReference type="NCBI Taxonomy" id="683832"/>
    <lineage>
        <taxon>Eukaryota</taxon>
        <taxon>Metazoa</taxon>
        <taxon>Chordata</taxon>
        <taxon>Craniata</taxon>
        <taxon>Vertebrata</taxon>
        <taxon>Euteleostomi</taxon>
        <taxon>Actinopterygii</taxon>
        <taxon>Neopterygii</taxon>
        <taxon>Teleostei</taxon>
        <taxon>Ostariophysi</taxon>
        <taxon>Cypriniformes</taxon>
        <taxon>Cyprinidae</taxon>
        <taxon>Labeoninae</taxon>
        <taxon>Labeonini</taxon>
        <taxon>Cirrhinus</taxon>
    </lineage>
</organism>
<proteinExistence type="predicted"/>
<feature type="non-terminal residue" evidence="1">
    <location>
        <position position="50"/>
    </location>
</feature>
<accession>A0ABD0P7H0</accession>
<dbReference type="Proteomes" id="UP001529510">
    <property type="component" value="Unassembled WGS sequence"/>
</dbReference>
<evidence type="ECO:0000313" key="1">
    <source>
        <dbReference type="EMBL" id="KAL0169556.1"/>
    </source>
</evidence>
<sequence>KYSSSSSSSSSANKRQRLLQDFMSSIDQTGEFLTLVEEEEVDEVKQERLE</sequence>
<gene>
    <name evidence="1" type="ORF">M9458_034152</name>
</gene>
<dbReference type="EMBL" id="JAMKFB020000017">
    <property type="protein sequence ID" value="KAL0169556.1"/>
    <property type="molecule type" value="Genomic_DNA"/>
</dbReference>
<dbReference type="AlphaFoldDB" id="A0ABD0P7H0"/>
<reference evidence="1 2" key="1">
    <citation type="submission" date="2024-05" db="EMBL/GenBank/DDBJ databases">
        <title>Genome sequencing and assembly of Indian major carp, Cirrhinus mrigala (Hamilton, 1822).</title>
        <authorList>
            <person name="Mohindra V."/>
            <person name="Chowdhury L.M."/>
            <person name="Lal K."/>
            <person name="Jena J.K."/>
        </authorList>
    </citation>
    <scope>NUCLEOTIDE SEQUENCE [LARGE SCALE GENOMIC DNA]</scope>
    <source>
        <strain evidence="1">CM1030</strain>
        <tissue evidence="1">Blood</tissue>
    </source>
</reference>